<dbReference type="PIRSF" id="PIRSF003097">
    <property type="entry name" value="FtsX"/>
    <property type="match status" value="1"/>
</dbReference>
<keyword evidence="17" id="KW-1185">Reference proteome</keyword>
<comment type="function">
    <text evidence="1">Part of the ABC transporter FtsEX involved in cellular division.</text>
</comment>
<feature type="domain" description="FtsX extracellular" evidence="15">
    <location>
        <begin position="54"/>
        <end position="160"/>
    </location>
</feature>
<comment type="subunit">
    <text evidence="4">Forms a membrane-associated complex with FtsE.</text>
</comment>
<comment type="subcellular location">
    <subcellularLocation>
        <location evidence="2">Cell membrane</location>
        <topology evidence="2">Multi-pass membrane protein</topology>
    </subcellularLocation>
</comment>
<keyword evidence="7 12" id="KW-0132">Cell division</keyword>
<dbReference type="KEGG" id="ndk:I601_2259"/>
<dbReference type="InterPro" id="IPR047929">
    <property type="entry name" value="FtsX_actino"/>
</dbReference>
<dbReference type="Pfam" id="PF02687">
    <property type="entry name" value="FtsX"/>
    <property type="match status" value="1"/>
</dbReference>
<evidence type="ECO:0000256" key="12">
    <source>
        <dbReference type="PIRNR" id="PIRNR003097"/>
    </source>
</evidence>
<reference evidence="16 17" key="1">
    <citation type="submission" date="2016-03" db="EMBL/GenBank/DDBJ databases">
        <title>Complete genome sequence of a soil Actinobacterium, Nocardioides dokdonensis FR1436.</title>
        <authorList>
            <person name="Kwon S.-K."/>
            <person name="Kim K."/>
            <person name="Kim J.F."/>
        </authorList>
    </citation>
    <scope>NUCLEOTIDE SEQUENCE [LARGE SCALE GENOMIC DNA]</scope>
    <source>
        <strain evidence="16 17">FR1436</strain>
    </source>
</reference>
<evidence type="ECO:0000256" key="1">
    <source>
        <dbReference type="ARBA" id="ARBA00003552"/>
    </source>
</evidence>
<dbReference type="NCBIfam" id="NF038346">
    <property type="entry name" value="FtsX_actino"/>
    <property type="match status" value="1"/>
</dbReference>
<evidence type="ECO:0000256" key="4">
    <source>
        <dbReference type="ARBA" id="ARBA00011160"/>
    </source>
</evidence>
<evidence type="ECO:0000256" key="10">
    <source>
        <dbReference type="ARBA" id="ARBA00023136"/>
    </source>
</evidence>
<dbReference type="PANTHER" id="PTHR47755">
    <property type="entry name" value="CELL DIVISION PROTEIN FTSX"/>
    <property type="match status" value="1"/>
</dbReference>
<evidence type="ECO:0000256" key="13">
    <source>
        <dbReference type="SAM" id="Phobius"/>
    </source>
</evidence>
<keyword evidence="11 12" id="KW-0131">Cell cycle</keyword>
<dbReference type="AlphaFoldDB" id="A0A1A9GK86"/>
<accession>A0A1A9GK86</accession>
<dbReference type="GO" id="GO:0005886">
    <property type="term" value="C:plasma membrane"/>
    <property type="evidence" value="ECO:0007669"/>
    <property type="project" value="UniProtKB-SubCell"/>
</dbReference>
<dbReference type="Proteomes" id="UP000077868">
    <property type="component" value="Chromosome"/>
</dbReference>
<dbReference type="InterPro" id="IPR040690">
    <property type="entry name" value="FtsX_ECD"/>
</dbReference>
<evidence type="ECO:0000256" key="7">
    <source>
        <dbReference type="ARBA" id="ARBA00022618"/>
    </source>
</evidence>
<dbReference type="PATRIC" id="fig|1300347.3.peg.2254"/>
<dbReference type="InterPro" id="IPR004513">
    <property type="entry name" value="FtsX"/>
</dbReference>
<evidence type="ECO:0000256" key="8">
    <source>
        <dbReference type="ARBA" id="ARBA00022692"/>
    </source>
</evidence>
<evidence type="ECO:0000313" key="16">
    <source>
        <dbReference type="EMBL" id="ANH38684.1"/>
    </source>
</evidence>
<dbReference type="PANTHER" id="PTHR47755:SF1">
    <property type="entry name" value="CELL DIVISION PROTEIN FTSX"/>
    <property type="match status" value="1"/>
</dbReference>
<gene>
    <name evidence="16" type="primary">ftsX</name>
    <name evidence="16" type="ORF">I601_2259</name>
</gene>
<dbReference type="RefSeq" id="WP_068109503.1">
    <property type="nucleotide sequence ID" value="NZ_CP015079.1"/>
</dbReference>
<keyword evidence="8 13" id="KW-0812">Transmembrane</keyword>
<dbReference type="Pfam" id="PF18075">
    <property type="entry name" value="FtsX_ECD"/>
    <property type="match status" value="1"/>
</dbReference>
<name>A0A1A9GK86_9ACTN</name>
<evidence type="ECO:0000259" key="14">
    <source>
        <dbReference type="Pfam" id="PF02687"/>
    </source>
</evidence>
<dbReference type="InterPro" id="IPR003838">
    <property type="entry name" value="ABC3_permease_C"/>
</dbReference>
<keyword evidence="10 12" id="KW-0472">Membrane</keyword>
<sequence>MRYVFSNLGQGLRRNLSMHLAVILTLFVSLTLVGAGALLNRQAEKTSDQLGSELEITAYLCRDSDPNQSCQGEVTGAEKKRIIQAVEDNPEVASYRLESQETAFEKVKELYGPEEADRFEGPNAILTAEDLPESIWITLENPAEFEGITSAIVGLDGVAKLVDQRETAGKIINTMEAMQRAALGIALLLVISALLLVANTIRLAAFARRREIGIMRLVGASTLYIALPFLLEALVTAAISVVLAGGALAGFQYFGIEQRFSGYLEFIPWVGWDDYLVALGVVAVLGPILTLLPTLALTRKYIKV</sequence>
<feature type="transmembrane region" description="Helical" evidence="13">
    <location>
        <begin position="275"/>
        <end position="297"/>
    </location>
</feature>
<feature type="transmembrane region" description="Helical" evidence="13">
    <location>
        <begin position="181"/>
        <end position="201"/>
    </location>
</feature>
<organism evidence="16 17">
    <name type="scientific">Nocardioides dokdonensis FR1436</name>
    <dbReference type="NCBI Taxonomy" id="1300347"/>
    <lineage>
        <taxon>Bacteria</taxon>
        <taxon>Bacillati</taxon>
        <taxon>Actinomycetota</taxon>
        <taxon>Actinomycetes</taxon>
        <taxon>Propionibacteriales</taxon>
        <taxon>Nocardioidaceae</taxon>
        <taxon>Nocardioides</taxon>
    </lineage>
</organism>
<proteinExistence type="inferred from homology"/>
<evidence type="ECO:0000256" key="2">
    <source>
        <dbReference type="ARBA" id="ARBA00004651"/>
    </source>
</evidence>
<dbReference type="OrthoDB" id="9812531at2"/>
<evidence type="ECO:0000313" key="17">
    <source>
        <dbReference type="Proteomes" id="UP000077868"/>
    </source>
</evidence>
<feature type="transmembrane region" description="Helical" evidence="13">
    <location>
        <begin position="222"/>
        <end position="255"/>
    </location>
</feature>
<evidence type="ECO:0000256" key="3">
    <source>
        <dbReference type="ARBA" id="ARBA00007379"/>
    </source>
</evidence>
<evidence type="ECO:0000259" key="15">
    <source>
        <dbReference type="Pfam" id="PF18075"/>
    </source>
</evidence>
<protein>
    <recommendedName>
        <fullName evidence="5 12">Cell division protein FtsX</fullName>
    </recommendedName>
</protein>
<evidence type="ECO:0000256" key="6">
    <source>
        <dbReference type="ARBA" id="ARBA00022475"/>
    </source>
</evidence>
<evidence type="ECO:0000256" key="5">
    <source>
        <dbReference type="ARBA" id="ARBA00021907"/>
    </source>
</evidence>
<feature type="domain" description="ABC3 transporter permease C-terminal" evidence="14">
    <location>
        <begin position="185"/>
        <end position="301"/>
    </location>
</feature>
<keyword evidence="6 12" id="KW-1003">Cell membrane</keyword>
<keyword evidence="9 13" id="KW-1133">Transmembrane helix</keyword>
<evidence type="ECO:0000256" key="9">
    <source>
        <dbReference type="ARBA" id="ARBA00022989"/>
    </source>
</evidence>
<dbReference type="STRING" id="1300347.I601_2259"/>
<comment type="similarity">
    <text evidence="3 12">Belongs to the ABC-4 integral membrane protein family. FtsX subfamily.</text>
</comment>
<dbReference type="GO" id="GO:0051301">
    <property type="term" value="P:cell division"/>
    <property type="evidence" value="ECO:0007669"/>
    <property type="project" value="UniProtKB-KW"/>
</dbReference>
<dbReference type="EMBL" id="CP015079">
    <property type="protein sequence ID" value="ANH38684.1"/>
    <property type="molecule type" value="Genomic_DNA"/>
</dbReference>
<evidence type="ECO:0000256" key="11">
    <source>
        <dbReference type="ARBA" id="ARBA00023306"/>
    </source>
</evidence>
<dbReference type="Gene3D" id="3.30.70.3040">
    <property type="match status" value="1"/>
</dbReference>